<proteinExistence type="predicted"/>
<organism evidence="1 2">
    <name type="scientific">Pseudomonas luteola</name>
    <dbReference type="NCBI Taxonomy" id="47886"/>
    <lineage>
        <taxon>Bacteria</taxon>
        <taxon>Pseudomonadati</taxon>
        <taxon>Pseudomonadota</taxon>
        <taxon>Gammaproteobacteria</taxon>
        <taxon>Pseudomonadales</taxon>
        <taxon>Pseudomonadaceae</taxon>
        <taxon>Pseudomonas</taxon>
    </lineage>
</organism>
<protein>
    <submittedName>
        <fullName evidence="1">Uncharacterized protein</fullName>
    </submittedName>
</protein>
<sequence>MTIFWRKASEAEDAARKQSSQKDPFLNHILTVSFNFIN</sequence>
<evidence type="ECO:0000313" key="2">
    <source>
        <dbReference type="Proteomes" id="UP000250443"/>
    </source>
</evidence>
<accession>A0A2X2EI43</accession>
<gene>
    <name evidence="1" type="ORF">NCTC11842_02242</name>
</gene>
<reference evidence="1 2" key="1">
    <citation type="submission" date="2018-06" db="EMBL/GenBank/DDBJ databases">
        <authorList>
            <consortium name="Pathogen Informatics"/>
            <person name="Doyle S."/>
        </authorList>
    </citation>
    <scope>NUCLEOTIDE SEQUENCE [LARGE SCALE GENOMIC DNA]</scope>
    <source>
        <strain evidence="1 2">NCTC11842</strain>
    </source>
</reference>
<name>A0A2X2EI43_PSELU</name>
<dbReference type="EMBL" id="UAUF01000011">
    <property type="protein sequence ID" value="SPZ06360.1"/>
    <property type="molecule type" value="Genomic_DNA"/>
</dbReference>
<dbReference type="Proteomes" id="UP000250443">
    <property type="component" value="Unassembled WGS sequence"/>
</dbReference>
<dbReference type="AlphaFoldDB" id="A0A2X2EI43"/>
<evidence type="ECO:0000313" key="1">
    <source>
        <dbReference type="EMBL" id="SPZ06360.1"/>
    </source>
</evidence>